<feature type="compositionally biased region" description="Polar residues" evidence="1">
    <location>
        <begin position="16"/>
        <end position="31"/>
    </location>
</feature>
<evidence type="ECO:0000313" key="3">
    <source>
        <dbReference type="Proteomes" id="UP000807716"/>
    </source>
</evidence>
<feature type="region of interest" description="Disordered" evidence="1">
    <location>
        <begin position="126"/>
        <end position="153"/>
    </location>
</feature>
<comment type="caution">
    <text evidence="2">The sequence shown here is derived from an EMBL/GenBank/DDBJ whole genome shotgun (WGS) entry which is preliminary data.</text>
</comment>
<evidence type="ECO:0000313" key="2">
    <source>
        <dbReference type="EMBL" id="KAG0269089.1"/>
    </source>
</evidence>
<feature type="region of interest" description="Disordered" evidence="1">
    <location>
        <begin position="16"/>
        <end position="91"/>
    </location>
</feature>
<feature type="compositionally biased region" description="Acidic residues" evidence="1">
    <location>
        <begin position="144"/>
        <end position="153"/>
    </location>
</feature>
<dbReference type="AlphaFoldDB" id="A0A9P6QMA1"/>
<gene>
    <name evidence="2" type="ORF">DFQ27_004848</name>
</gene>
<dbReference type="Proteomes" id="UP000807716">
    <property type="component" value="Unassembled WGS sequence"/>
</dbReference>
<reference evidence="2" key="1">
    <citation type="journal article" date="2020" name="Fungal Divers.">
        <title>Resolving the Mortierellaceae phylogeny through synthesis of multi-gene phylogenetics and phylogenomics.</title>
        <authorList>
            <person name="Vandepol N."/>
            <person name="Liber J."/>
            <person name="Desiro A."/>
            <person name="Na H."/>
            <person name="Kennedy M."/>
            <person name="Barry K."/>
            <person name="Grigoriev I.V."/>
            <person name="Miller A.N."/>
            <person name="O'Donnell K."/>
            <person name="Stajich J.E."/>
            <person name="Bonito G."/>
        </authorList>
    </citation>
    <scope>NUCLEOTIDE SEQUENCE</scope>
    <source>
        <strain evidence="2">BC1065</strain>
    </source>
</reference>
<proteinExistence type="predicted"/>
<feature type="compositionally biased region" description="Basic and acidic residues" evidence="1">
    <location>
        <begin position="73"/>
        <end position="91"/>
    </location>
</feature>
<organism evidence="2 3">
    <name type="scientific">Actinomortierella ambigua</name>
    <dbReference type="NCBI Taxonomy" id="1343610"/>
    <lineage>
        <taxon>Eukaryota</taxon>
        <taxon>Fungi</taxon>
        <taxon>Fungi incertae sedis</taxon>
        <taxon>Mucoromycota</taxon>
        <taxon>Mortierellomycotina</taxon>
        <taxon>Mortierellomycetes</taxon>
        <taxon>Mortierellales</taxon>
        <taxon>Mortierellaceae</taxon>
        <taxon>Actinomortierella</taxon>
    </lineage>
</organism>
<evidence type="ECO:0000256" key="1">
    <source>
        <dbReference type="SAM" id="MobiDB-lite"/>
    </source>
</evidence>
<sequence>MSKKLASQAVDSLLQQLRAPSSTPSLHSTAGYTKVDKNKKKKNKTITKDRLPKTKTGLKKLKHELKYGHSQRRAREEQEAKENPLDKLRSQQEKEEALLEKNLEYFKVSARVSKKELDLRKKIMAMRKRKQDAAEGKVGKQPVDADESDGDSD</sequence>
<protein>
    <submittedName>
        <fullName evidence="2">Uncharacterized protein</fullName>
    </submittedName>
</protein>
<dbReference type="OrthoDB" id="2284644at2759"/>
<dbReference type="EMBL" id="JAAAJB010000034">
    <property type="protein sequence ID" value="KAG0269089.1"/>
    <property type="molecule type" value="Genomic_DNA"/>
</dbReference>
<keyword evidence="3" id="KW-1185">Reference proteome</keyword>
<accession>A0A9P6QMA1</accession>
<name>A0A9P6QMA1_9FUNG</name>